<dbReference type="EMBL" id="CP036525">
    <property type="protein sequence ID" value="QDT06469.1"/>
    <property type="molecule type" value="Genomic_DNA"/>
</dbReference>
<reference evidence="2 3" key="1">
    <citation type="submission" date="2019-02" db="EMBL/GenBank/DDBJ databases">
        <title>Deep-cultivation of Planctomycetes and their phenomic and genomic characterization uncovers novel biology.</title>
        <authorList>
            <person name="Wiegand S."/>
            <person name="Jogler M."/>
            <person name="Boedeker C."/>
            <person name="Pinto D."/>
            <person name="Vollmers J."/>
            <person name="Rivas-Marin E."/>
            <person name="Kohn T."/>
            <person name="Peeters S.H."/>
            <person name="Heuer A."/>
            <person name="Rast P."/>
            <person name="Oberbeckmann S."/>
            <person name="Bunk B."/>
            <person name="Jeske O."/>
            <person name="Meyerdierks A."/>
            <person name="Storesund J.E."/>
            <person name="Kallscheuer N."/>
            <person name="Luecker S."/>
            <person name="Lage O.M."/>
            <person name="Pohl T."/>
            <person name="Merkel B.J."/>
            <person name="Hornburger P."/>
            <person name="Mueller R.-W."/>
            <person name="Bruemmer F."/>
            <person name="Labrenz M."/>
            <person name="Spormann A.M."/>
            <person name="Op den Camp H."/>
            <person name="Overmann J."/>
            <person name="Amann R."/>
            <person name="Jetten M.S.M."/>
            <person name="Mascher T."/>
            <person name="Medema M.H."/>
            <person name="Devos D.P."/>
            <person name="Kaster A.-K."/>
            <person name="Ovreas L."/>
            <person name="Rohde M."/>
            <person name="Galperin M.Y."/>
            <person name="Jogler C."/>
        </authorList>
    </citation>
    <scope>NUCLEOTIDE SEQUENCE [LARGE SCALE GENOMIC DNA]</scope>
    <source>
        <strain evidence="2 3">K22_7</strain>
    </source>
</reference>
<keyword evidence="3" id="KW-1185">Reference proteome</keyword>
<dbReference type="KEGG" id="rlc:K227x_48790"/>
<organism evidence="2 3">
    <name type="scientific">Rubripirellula lacrimiformis</name>
    <dbReference type="NCBI Taxonomy" id="1930273"/>
    <lineage>
        <taxon>Bacteria</taxon>
        <taxon>Pseudomonadati</taxon>
        <taxon>Planctomycetota</taxon>
        <taxon>Planctomycetia</taxon>
        <taxon>Pirellulales</taxon>
        <taxon>Pirellulaceae</taxon>
        <taxon>Rubripirellula</taxon>
    </lineage>
</organism>
<evidence type="ECO:0000313" key="3">
    <source>
        <dbReference type="Proteomes" id="UP000318538"/>
    </source>
</evidence>
<protein>
    <submittedName>
        <fullName evidence="2">Uncharacterized protein</fullName>
    </submittedName>
</protein>
<dbReference type="AlphaFoldDB" id="A0A517NH57"/>
<proteinExistence type="predicted"/>
<gene>
    <name evidence="2" type="ORF">K227x_48790</name>
</gene>
<evidence type="ECO:0000256" key="1">
    <source>
        <dbReference type="SAM" id="MobiDB-lite"/>
    </source>
</evidence>
<feature type="region of interest" description="Disordered" evidence="1">
    <location>
        <begin position="50"/>
        <end position="69"/>
    </location>
</feature>
<name>A0A517NH57_9BACT</name>
<evidence type="ECO:0000313" key="2">
    <source>
        <dbReference type="EMBL" id="QDT06469.1"/>
    </source>
</evidence>
<dbReference type="Proteomes" id="UP000318538">
    <property type="component" value="Chromosome"/>
</dbReference>
<accession>A0A517NH57</accession>
<sequence length="478" mass="52180">MRSAVKTVRHLSPIVARSPRFCTPGRGRPGWAWLVVWVVFLVVGCGSPEPDSDATGDPQASVDAKPASYASQSPEELLASTFARYRAASSYRDNGRVTMTYLDGDSETTRVAPMRLWLDRNELYLETYDVRLTSDADGLTAWVADPLSNHFDSQVLKSKPLSGRPTVAGLIADPILVGRVAAGLAGPPPQLEWLFSDSPMKTLFRDTNHFQYGPTRIVDGRHCPSVVVEADAQRFEFWIDPPTSTIRRVQLPSIVAPLIPGAQPQPIALTIDLVGATFNAPDRAPQIERLPQAPKLVSRFVPLPPPRPARILGTQVRPIRAHSVGRQLTLSSRGIDRPLTALVRLTADQSTAGAVAAAQLWANQMAGEMAKKIRIAVLVDADVPDAVAGQWSLPQFIDARGEIARTLEMDPGAIVLVDDRGFVMWVEPNFSIATLPTLGGVVSDLQSGVDVPERLRKQWSEQVAMYDRECAKAAIRRN</sequence>